<name>A0A841TTQ4_9BACL</name>
<dbReference type="Gene3D" id="1.10.150.20">
    <property type="entry name" value="5' to 3' exonuclease, C-terminal subdomain"/>
    <property type="match status" value="1"/>
</dbReference>
<dbReference type="AlphaFoldDB" id="A0A841TTQ4"/>
<reference evidence="2 3" key="1">
    <citation type="submission" date="2020-08" db="EMBL/GenBank/DDBJ databases">
        <title>Cohnella phylogeny.</title>
        <authorList>
            <person name="Dunlap C."/>
        </authorList>
    </citation>
    <scope>NUCLEOTIDE SEQUENCE [LARGE SCALE GENOMIC DNA]</scope>
    <source>
        <strain evidence="2 3">DSM 25239</strain>
    </source>
</reference>
<dbReference type="Pfam" id="PF04994">
    <property type="entry name" value="TfoX_C"/>
    <property type="match status" value="1"/>
</dbReference>
<evidence type="ECO:0000313" key="3">
    <source>
        <dbReference type="Proteomes" id="UP000553776"/>
    </source>
</evidence>
<dbReference type="RefSeq" id="WP_185134291.1">
    <property type="nucleotide sequence ID" value="NZ_JACJVR010000005.1"/>
</dbReference>
<sequence>MNLNALYALEAALWGIHWLELLPEVKEVLTEKLAALE</sequence>
<dbReference type="InterPro" id="IPR007077">
    <property type="entry name" value="TfoX_C"/>
</dbReference>
<evidence type="ECO:0000259" key="1">
    <source>
        <dbReference type="Pfam" id="PF04994"/>
    </source>
</evidence>
<dbReference type="EMBL" id="JACJVR010000005">
    <property type="protein sequence ID" value="MBB6690272.1"/>
    <property type="molecule type" value="Genomic_DNA"/>
</dbReference>
<proteinExistence type="predicted"/>
<evidence type="ECO:0000313" key="2">
    <source>
        <dbReference type="EMBL" id="MBB6690272.1"/>
    </source>
</evidence>
<dbReference type="Proteomes" id="UP000553776">
    <property type="component" value="Unassembled WGS sequence"/>
</dbReference>
<comment type="caution">
    <text evidence="2">The sequence shown here is derived from an EMBL/GenBank/DDBJ whole genome shotgun (WGS) entry which is preliminary data.</text>
</comment>
<keyword evidence="3" id="KW-1185">Reference proteome</keyword>
<gene>
    <name evidence="2" type="ORF">H7B90_02555</name>
</gene>
<feature type="domain" description="TfoX C-terminal" evidence="1">
    <location>
        <begin position="2"/>
        <end position="32"/>
    </location>
</feature>
<organism evidence="2 3">
    <name type="scientific">Cohnella xylanilytica</name>
    <dbReference type="NCBI Taxonomy" id="557555"/>
    <lineage>
        <taxon>Bacteria</taxon>
        <taxon>Bacillati</taxon>
        <taxon>Bacillota</taxon>
        <taxon>Bacilli</taxon>
        <taxon>Bacillales</taxon>
        <taxon>Paenibacillaceae</taxon>
        <taxon>Cohnella</taxon>
    </lineage>
</organism>
<accession>A0A841TTQ4</accession>
<protein>
    <recommendedName>
        <fullName evidence="1">TfoX C-terminal domain-containing protein</fullName>
    </recommendedName>
</protein>